<dbReference type="InterPro" id="IPR032466">
    <property type="entry name" value="Metal_Hydrolase"/>
</dbReference>
<dbReference type="EMBL" id="JACARG010000017">
    <property type="protein sequence ID" value="NWE13514.1"/>
    <property type="molecule type" value="Genomic_DNA"/>
</dbReference>
<gene>
    <name evidence="11" type="primary">nagA</name>
    <name evidence="10" type="ORF">HX822_11265</name>
    <name evidence="11" type="ORF">HX828_17910</name>
</gene>
<sequence>MSEDNILTPHGWIRGRLVHQHGKVTAVEGSPCDPADNDLPYLLPGFIDLHVHGGGGKDIMEGSDAFQTITRTHVRFGTTSLLATTMTAPVDEISRVLGEIGTYCESRPTGTARVLGVHLEGPYINPGKLGAQPNFAHTALMAEVEEYLRLAPIRVITIAPEIAGHDGLIRALSERGVRMQIGHTLGSYEEGVAALAAGATSFTHLYNAMSPLHHREPGIVGAALAHAKYAELIPDLLHVHPGAMRVALRSIPCLYCVTDSTAAAGMPDGEYKLGSHTVTKCLGGVRLADGTLAGSTLTMDQALRNLVKIGLPINEASQRLSQFPADYLGLEERGRLQPGSFADCVRLDRSLHLTDVMVEGETIDFKNA</sequence>
<dbReference type="Gene3D" id="3.20.20.140">
    <property type="entry name" value="Metal-dependent hydrolases"/>
    <property type="match status" value="1"/>
</dbReference>
<evidence type="ECO:0000313" key="13">
    <source>
        <dbReference type="Proteomes" id="UP000537188"/>
    </source>
</evidence>
<dbReference type="EC" id="3.5.1.25" evidence="11"/>
<dbReference type="Proteomes" id="UP000537188">
    <property type="component" value="Unassembled WGS sequence"/>
</dbReference>
<evidence type="ECO:0000256" key="5">
    <source>
        <dbReference type="PIRNR" id="PIRNR038994"/>
    </source>
</evidence>
<reference evidence="12 13" key="1">
    <citation type="submission" date="2020-04" db="EMBL/GenBank/DDBJ databases">
        <title>Molecular characterization of pseudomonads from Agaricus bisporus reveal novel blotch 2 pathogens in Western Europe.</title>
        <authorList>
            <person name="Taparia T."/>
            <person name="Krijger M."/>
            <person name="Haynes E."/>
            <person name="Elpinstone J.G."/>
            <person name="Noble R."/>
            <person name="Van Der Wolf J."/>
        </authorList>
    </citation>
    <scope>NUCLEOTIDE SEQUENCE [LARGE SCALE GENOMIC DNA]</scope>
    <source>
        <strain evidence="11 13">IPO3781</strain>
        <strain evidence="10 12">IPO3782</strain>
    </source>
</reference>
<proteinExistence type="inferred from homology"/>
<feature type="binding site" evidence="8">
    <location>
        <position position="183"/>
    </location>
    <ligand>
        <name>Zn(2+)</name>
        <dbReference type="ChEBI" id="CHEBI:29105"/>
    </ligand>
</feature>
<dbReference type="EMBL" id="JACARF010000021">
    <property type="protein sequence ID" value="NWE77444.1"/>
    <property type="molecule type" value="Genomic_DNA"/>
</dbReference>
<comment type="caution">
    <text evidence="11">The sequence shown here is derived from an EMBL/GenBank/DDBJ whole genome shotgun (WGS) entry which is preliminary data.</text>
</comment>
<evidence type="ECO:0000313" key="11">
    <source>
        <dbReference type="EMBL" id="NWE77444.1"/>
    </source>
</evidence>
<dbReference type="PIRSF" id="PIRSF038994">
    <property type="entry name" value="NagA"/>
    <property type="match status" value="1"/>
</dbReference>
<dbReference type="InterPro" id="IPR011059">
    <property type="entry name" value="Metal-dep_hydrolase_composite"/>
</dbReference>
<evidence type="ECO:0000256" key="7">
    <source>
        <dbReference type="PIRSR" id="PIRSR038994-2"/>
    </source>
</evidence>
<feature type="binding site" evidence="7">
    <location>
        <begin position="207"/>
        <end position="208"/>
    </location>
    <ligand>
        <name>substrate</name>
    </ligand>
</feature>
<name>A0A7Y8FEI5_9PSED</name>
<protein>
    <submittedName>
        <fullName evidence="11">N-acetylglucosamine-6-phosphate deacetylase</fullName>
        <ecNumber evidence="11">3.5.1.25</ecNumber>
    </submittedName>
</protein>
<feature type="binding site" evidence="8">
    <location>
        <position position="204"/>
    </location>
    <ligand>
        <name>Zn(2+)</name>
        <dbReference type="ChEBI" id="CHEBI:29105"/>
    </ligand>
</feature>
<evidence type="ECO:0000259" key="9">
    <source>
        <dbReference type="Pfam" id="PF01979"/>
    </source>
</evidence>
<evidence type="ECO:0000256" key="2">
    <source>
        <dbReference type="ARBA" id="ARBA00022723"/>
    </source>
</evidence>
<feature type="active site" description="Proton donor/acceptor" evidence="6">
    <location>
        <position position="259"/>
    </location>
</feature>
<feature type="binding site" evidence="7">
    <location>
        <position position="238"/>
    </location>
    <ligand>
        <name>substrate</name>
    </ligand>
</feature>
<keyword evidence="4 5" id="KW-0119">Carbohydrate metabolism</keyword>
<evidence type="ECO:0000256" key="4">
    <source>
        <dbReference type="ARBA" id="ARBA00023277"/>
    </source>
</evidence>
<evidence type="ECO:0000256" key="1">
    <source>
        <dbReference type="ARBA" id="ARBA00010716"/>
    </source>
</evidence>
<keyword evidence="2 8" id="KW-0479">Metal-binding</keyword>
<accession>A0A7Y8FEI5</accession>
<feature type="domain" description="Amidohydrolase-related" evidence="9">
    <location>
        <begin position="41"/>
        <end position="362"/>
    </location>
</feature>
<dbReference type="GO" id="GO:0008448">
    <property type="term" value="F:N-acetylglucosamine-6-phosphate deacetylase activity"/>
    <property type="evidence" value="ECO:0007669"/>
    <property type="project" value="UniProtKB-EC"/>
</dbReference>
<evidence type="ECO:0000256" key="6">
    <source>
        <dbReference type="PIRSR" id="PIRSR038994-1"/>
    </source>
</evidence>
<dbReference type="Pfam" id="PF01979">
    <property type="entry name" value="Amidohydro_1"/>
    <property type="match status" value="1"/>
</dbReference>
<dbReference type="SUPFAM" id="SSF51556">
    <property type="entry name" value="Metallo-dependent hydrolases"/>
    <property type="match status" value="1"/>
</dbReference>
<evidence type="ECO:0000313" key="12">
    <source>
        <dbReference type="Proteomes" id="UP000531950"/>
    </source>
</evidence>
<feature type="binding site" evidence="7">
    <location>
        <position position="131"/>
    </location>
    <ligand>
        <name>substrate</name>
    </ligand>
</feature>
<dbReference type="Proteomes" id="UP000531950">
    <property type="component" value="Unassembled WGS sequence"/>
</dbReference>
<dbReference type="SUPFAM" id="SSF51338">
    <property type="entry name" value="Composite domain of metallo-dependent hydrolases"/>
    <property type="match status" value="1"/>
</dbReference>
<evidence type="ECO:0000256" key="3">
    <source>
        <dbReference type="ARBA" id="ARBA00022801"/>
    </source>
</evidence>
<comment type="similarity">
    <text evidence="1 5">Belongs to the metallo-dependent hydrolases superfamily. NagA family.</text>
</comment>
<feature type="binding site" evidence="7">
    <location>
        <position position="215"/>
    </location>
    <ligand>
        <name>substrate</name>
    </ligand>
</feature>
<comment type="cofactor">
    <cofactor evidence="8">
        <name>a divalent metal cation</name>
        <dbReference type="ChEBI" id="CHEBI:60240"/>
    </cofactor>
    <text evidence="8">Binds 1 divalent metal cation per subunit.</text>
</comment>
<dbReference type="CDD" id="cd00854">
    <property type="entry name" value="NagA"/>
    <property type="match status" value="1"/>
</dbReference>
<evidence type="ECO:0000313" key="10">
    <source>
        <dbReference type="EMBL" id="NWE13514.1"/>
    </source>
</evidence>
<keyword evidence="3 5" id="KW-0378">Hydrolase</keyword>
<feature type="binding site" evidence="7">
    <location>
        <begin position="292"/>
        <end position="294"/>
    </location>
    <ligand>
        <name>substrate</name>
    </ligand>
</feature>
<dbReference type="PANTHER" id="PTHR11113">
    <property type="entry name" value="N-ACETYLGLUCOSAMINE-6-PHOSPHATE DEACETYLASE"/>
    <property type="match status" value="1"/>
</dbReference>
<feature type="binding site" evidence="8">
    <location>
        <position position="120"/>
    </location>
    <ligand>
        <name>Zn(2+)</name>
        <dbReference type="ChEBI" id="CHEBI:29105"/>
    </ligand>
</feature>
<organism evidence="11 13">
    <name type="scientific">Pseudomonas yamanorum</name>
    <dbReference type="NCBI Taxonomy" id="515393"/>
    <lineage>
        <taxon>Bacteria</taxon>
        <taxon>Pseudomonadati</taxon>
        <taxon>Pseudomonadota</taxon>
        <taxon>Gammaproteobacteria</taxon>
        <taxon>Pseudomonadales</taxon>
        <taxon>Pseudomonadaceae</taxon>
        <taxon>Pseudomonas</taxon>
    </lineage>
</organism>
<dbReference type="PANTHER" id="PTHR11113:SF14">
    <property type="entry name" value="N-ACETYLGLUCOSAMINE-6-PHOSPHATE DEACETYLASE"/>
    <property type="match status" value="1"/>
</dbReference>
<dbReference type="GO" id="GO:0046872">
    <property type="term" value="F:metal ion binding"/>
    <property type="evidence" value="ECO:0007669"/>
    <property type="project" value="UniProtKB-KW"/>
</dbReference>
<dbReference type="AlphaFoldDB" id="A0A7Y8FEI5"/>
<dbReference type="NCBIfam" id="TIGR00221">
    <property type="entry name" value="nagA"/>
    <property type="match status" value="1"/>
</dbReference>
<evidence type="ECO:0000256" key="8">
    <source>
        <dbReference type="PIRSR" id="PIRSR038994-3"/>
    </source>
</evidence>
<dbReference type="GO" id="GO:0006046">
    <property type="term" value="P:N-acetylglucosamine catabolic process"/>
    <property type="evidence" value="ECO:0007669"/>
    <property type="project" value="TreeGrafter"/>
</dbReference>
<dbReference type="RefSeq" id="WP_177077463.1">
    <property type="nucleotide sequence ID" value="NZ_JACAOQ010000026.1"/>
</dbReference>
<dbReference type="InterPro" id="IPR006680">
    <property type="entry name" value="Amidohydro-rel"/>
</dbReference>
<dbReference type="Gene3D" id="2.30.40.10">
    <property type="entry name" value="Urease, subunit C, domain 1"/>
    <property type="match status" value="1"/>
</dbReference>
<dbReference type="InterPro" id="IPR003764">
    <property type="entry name" value="GlcNAc_6-P_deAcase"/>
</dbReference>